<evidence type="ECO:0000313" key="3">
    <source>
        <dbReference type="Proteomes" id="UP001459277"/>
    </source>
</evidence>
<name>A0AAW2CFG5_9ROSI</name>
<gene>
    <name evidence="2" type="ORF">SO802_021670</name>
</gene>
<proteinExistence type="predicted"/>
<comment type="caution">
    <text evidence="2">The sequence shown here is derived from an EMBL/GenBank/DDBJ whole genome shotgun (WGS) entry which is preliminary data.</text>
</comment>
<organism evidence="2 3">
    <name type="scientific">Lithocarpus litseifolius</name>
    <dbReference type="NCBI Taxonomy" id="425828"/>
    <lineage>
        <taxon>Eukaryota</taxon>
        <taxon>Viridiplantae</taxon>
        <taxon>Streptophyta</taxon>
        <taxon>Embryophyta</taxon>
        <taxon>Tracheophyta</taxon>
        <taxon>Spermatophyta</taxon>
        <taxon>Magnoliopsida</taxon>
        <taxon>eudicotyledons</taxon>
        <taxon>Gunneridae</taxon>
        <taxon>Pentapetalae</taxon>
        <taxon>rosids</taxon>
        <taxon>fabids</taxon>
        <taxon>Fagales</taxon>
        <taxon>Fagaceae</taxon>
        <taxon>Lithocarpus</taxon>
    </lineage>
</organism>
<dbReference type="Proteomes" id="UP001459277">
    <property type="component" value="Unassembled WGS sequence"/>
</dbReference>
<dbReference type="AlphaFoldDB" id="A0AAW2CFG5"/>
<reference evidence="2 3" key="1">
    <citation type="submission" date="2024-01" db="EMBL/GenBank/DDBJ databases">
        <title>A telomere-to-telomere, gap-free genome of sweet tea (Lithocarpus litseifolius).</title>
        <authorList>
            <person name="Zhou J."/>
        </authorList>
    </citation>
    <scope>NUCLEOTIDE SEQUENCE [LARGE SCALE GENOMIC DNA]</scope>
    <source>
        <strain evidence="2">Zhou-2022a</strain>
        <tissue evidence="2">Leaf</tissue>
    </source>
</reference>
<keyword evidence="1" id="KW-0472">Membrane</keyword>
<sequence>MLRKGTTFNSKLVILAVAGGVVYLWFTPQGLLGPAFVRFRVIKKGYIDAGSTMYTKFAPSNRVFTRPELALGTRISSNSDTSLMQHRADLAGQGRGKSDCPNLCGRAGLGQYNFPAGWGWGTHDLALSRRHPI</sequence>
<dbReference type="EMBL" id="JAZDWU010000007">
    <property type="protein sequence ID" value="KAK9996984.1"/>
    <property type="molecule type" value="Genomic_DNA"/>
</dbReference>
<protein>
    <recommendedName>
        <fullName evidence="4">Bacterial sugar transferase domain-containing protein</fullName>
    </recommendedName>
</protein>
<keyword evidence="1" id="KW-0812">Transmembrane</keyword>
<evidence type="ECO:0000313" key="2">
    <source>
        <dbReference type="EMBL" id="KAK9996984.1"/>
    </source>
</evidence>
<evidence type="ECO:0008006" key="4">
    <source>
        <dbReference type="Google" id="ProtNLM"/>
    </source>
</evidence>
<evidence type="ECO:0000256" key="1">
    <source>
        <dbReference type="SAM" id="Phobius"/>
    </source>
</evidence>
<keyword evidence="1" id="KW-1133">Transmembrane helix</keyword>
<accession>A0AAW2CFG5</accession>
<keyword evidence="3" id="KW-1185">Reference proteome</keyword>
<feature type="transmembrane region" description="Helical" evidence="1">
    <location>
        <begin position="12"/>
        <end position="37"/>
    </location>
</feature>